<keyword evidence="10" id="KW-1185">Reference proteome</keyword>
<evidence type="ECO:0000256" key="2">
    <source>
        <dbReference type="ARBA" id="ARBA00009142"/>
    </source>
</evidence>
<dbReference type="SUPFAM" id="SSF52821">
    <property type="entry name" value="Rhodanese/Cell cycle control phosphatase"/>
    <property type="match status" value="1"/>
</dbReference>
<dbReference type="PANTHER" id="PTHR43701:SF2">
    <property type="entry name" value="MEMBRANE TRANSPORTER PROTEIN YJNA-RELATED"/>
    <property type="match status" value="1"/>
</dbReference>
<reference evidence="10" key="1">
    <citation type="journal article" date="2019" name="Int. J. Syst. Evol. Microbiol.">
        <title>The Global Catalogue of Microorganisms (GCM) 10K type strain sequencing project: providing services to taxonomists for standard genome sequencing and annotation.</title>
        <authorList>
            <consortium name="The Broad Institute Genomics Platform"/>
            <consortium name="The Broad Institute Genome Sequencing Center for Infectious Disease"/>
            <person name="Wu L."/>
            <person name="Ma J."/>
        </authorList>
    </citation>
    <scope>NUCLEOTIDE SEQUENCE [LARGE SCALE GENOMIC DNA]</scope>
    <source>
        <strain evidence="10">JCM 18127</strain>
    </source>
</reference>
<evidence type="ECO:0000259" key="8">
    <source>
        <dbReference type="PROSITE" id="PS50206"/>
    </source>
</evidence>
<evidence type="ECO:0000256" key="1">
    <source>
        <dbReference type="ARBA" id="ARBA00004141"/>
    </source>
</evidence>
<dbReference type="CDD" id="cd00158">
    <property type="entry name" value="RHOD"/>
    <property type="match status" value="1"/>
</dbReference>
<feature type="transmembrane region" description="Helical" evidence="6">
    <location>
        <begin position="96"/>
        <end position="115"/>
    </location>
</feature>
<organism evidence="9 10">
    <name type="scientific">Nocardioides nanhaiensis</name>
    <dbReference type="NCBI Taxonomy" id="1476871"/>
    <lineage>
        <taxon>Bacteria</taxon>
        <taxon>Bacillati</taxon>
        <taxon>Actinomycetota</taxon>
        <taxon>Actinomycetes</taxon>
        <taxon>Propionibacteriales</taxon>
        <taxon>Nocardioidaceae</taxon>
        <taxon>Nocardioides</taxon>
    </lineage>
</organism>
<dbReference type="Proteomes" id="UP001500621">
    <property type="component" value="Unassembled WGS sequence"/>
</dbReference>
<dbReference type="InterPro" id="IPR036873">
    <property type="entry name" value="Rhodanese-like_dom_sf"/>
</dbReference>
<dbReference type="EMBL" id="BAABIM010000001">
    <property type="protein sequence ID" value="GAA4668469.1"/>
    <property type="molecule type" value="Genomic_DNA"/>
</dbReference>
<comment type="subcellular location">
    <subcellularLocation>
        <location evidence="6">Cell membrane</location>
        <topology evidence="6">Multi-pass membrane protein</topology>
    </subcellularLocation>
    <subcellularLocation>
        <location evidence="1">Membrane</location>
        <topology evidence="1">Multi-pass membrane protein</topology>
    </subcellularLocation>
</comment>
<feature type="transmembrane region" description="Helical" evidence="6">
    <location>
        <begin position="42"/>
        <end position="65"/>
    </location>
</feature>
<dbReference type="InterPro" id="IPR051598">
    <property type="entry name" value="TSUP/Inactive_protease-like"/>
</dbReference>
<name>A0ABP8VP88_9ACTN</name>
<evidence type="ECO:0000256" key="5">
    <source>
        <dbReference type="ARBA" id="ARBA00023136"/>
    </source>
</evidence>
<feature type="compositionally biased region" description="Low complexity" evidence="7">
    <location>
        <begin position="125"/>
        <end position="143"/>
    </location>
</feature>
<feature type="region of interest" description="Disordered" evidence="7">
    <location>
        <begin position="122"/>
        <end position="143"/>
    </location>
</feature>
<dbReference type="Gene3D" id="3.40.250.10">
    <property type="entry name" value="Rhodanese-like domain"/>
    <property type="match status" value="1"/>
</dbReference>
<dbReference type="Pfam" id="PF01925">
    <property type="entry name" value="TauE"/>
    <property type="match status" value="1"/>
</dbReference>
<keyword evidence="4 6" id="KW-1133">Transmembrane helix</keyword>
<feature type="transmembrane region" description="Helical" evidence="6">
    <location>
        <begin position="204"/>
        <end position="223"/>
    </location>
</feature>
<dbReference type="InterPro" id="IPR002781">
    <property type="entry name" value="TM_pro_TauE-like"/>
</dbReference>
<dbReference type="InterPro" id="IPR001763">
    <property type="entry name" value="Rhodanese-like_dom"/>
</dbReference>
<feature type="transmembrane region" description="Helical" evidence="6">
    <location>
        <begin position="72"/>
        <end position="90"/>
    </location>
</feature>
<dbReference type="RefSeq" id="WP_345262030.1">
    <property type="nucleotide sequence ID" value="NZ_BAABIM010000001.1"/>
</dbReference>
<keyword evidence="3 6" id="KW-0812">Transmembrane</keyword>
<feature type="domain" description="Rhodanese" evidence="8">
    <location>
        <begin position="318"/>
        <end position="400"/>
    </location>
</feature>
<evidence type="ECO:0000256" key="7">
    <source>
        <dbReference type="SAM" id="MobiDB-lite"/>
    </source>
</evidence>
<keyword evidence="6" id="KW-1003">Cell membrane</keyword>
<proteinExistence type="inferred from homology"/>
<protein>
    <recommendedName>
        <fullName evidence="6">Probable membrane transporter protein</fullName>
    </recommendedName>
</protein>
<comment type="caution">
    <text evidence="9">The sequence shown here is derived from an EMBL/GenBank/DDBJ whole genome shotgun (WGS) entry which is preliminary data.</text>
</comment>
<sequence>MDLLLVLALGLLIGAVLGGLGGGGAILTVPALVYVVGQPAQTATTGSLVIVGLTALVGAASYLAAGRVRRGTGLVFGLVGLPAALLGSWANHRVDADLLLLGFAALMLVAAAAMLGGRPTPADDVPGGATPVPHPAAGGAGPRGAVAPVLERTEVQSGSRTRASRTAVVAAAAGVGLLTGFFGVGGGFVILPALVLVLRLPMQVAVGTSLLVVALNSASSLLARVGAGIHLDWGVVVPFTLAAMIATLVGKRVADRLPARQLTRGFAVLLVLVAAYTTWQSASGLLGGGDEAGTATASSPAADGAAVVVTPAQAAAAVADGAVLLDVRTPEEFAAGHLAEAVNIDSASTDLTVRLDALDPEAAYVVYCASGRRAAGVVQQLADLGVTDVVNGGGFTDLAPVLPTS</sequence>
<dbReference type="PROSITE" id="PS50206">
    <property type="entry name" value="RHODANESE_3"/>
    <property type="match status" value="1"/>
</dbReference>
<dbReference type="SMART" id="SM00450">
    <property type="entry name" value="RHOD"/>
    <property type="match status" value="1"/>
</dbReference>
<gene>
    <name evidence="9" type="ORF">GCM10023226_00510</name>
</gene>
<evidence type="ECO:0000256" key="6">
    <source>
        <dbReference type="RuleBase" id="RU363041"/>
    </source>
</evidence>
<feature type="transmembrane region" description="Helical" evidence="6">
    <location>
        <begin position="230"/>
        <end position="250"/>
    </location>
</feature>
<evidence type="ECO:0000256" key="3">
    <source>
        <dbReference type="ARBA" id="ARBA00022692"/>
    </source>
</evidence>
<evidence type="ECO:0000313" key="9">
    <source>
        <dbReference type="EMBL" id="GAA4668469.1"/>
    </source>
</evidence>
<keyword evidence="5 6" id="KW-0472">Membrane</keyword>
<comment type="similarity">
    <text evidence="2 6">Belongs to the 4-toluene sulfonate uptake permease (TSUP) (TC 2.A.102) family.</text>
</comment>
<evidence type="ECO:0000256" key="4">
    <source>
        <dbReference type="ARBA" id="ARBA00022989"/>
    </source>
</evidence>
<dbReference type="Pfam" id="PF00581">
    <property type="entry name" value="Rhodanese"/>
    <property type="match status" value="1"/>
</dbReference>
<evidence type="ECO:0000313" key="10">
    <source>
        <dbReference type="Proteomes" id="UP001500621"/>
    </source>
</evidence>
<feature type="transmembrane region" description="Helical" evidence="6">
    <location>
        <begin position="167"/>
        <end position="198"/>
    </location>
</feature>
<feature type="transmembrane region" description="Helical" evidence="6">
    <location>
        <begin position="262"/>
        <end position="279"/>
    </location>
</feature>
<accession>A0ABP8VP88</accession>
<dbReference type="PANTHER" id="PTHR43701">
    <property type="entry name" value="MEMBRANE TRANSPORTER PROTEIN MJ0441-RELATED"/>
    <property type="match status" value="1"/>
</dbReference>